<keyword evidence="3" id="KW-1185">Reference proteome</keyword>
<dbReference type="InterPro" id="IPR058913">
    <property type="entry name" value="Integrase_dom_put"/>
</dbReference>
<protein>
    <recommendedName>
        <fullName evidence="1">Integrase core domain-containing protein</fullName>
    </recommendedName>
</protein>
<accession>A0ABQ9E4H5</accession>
<organism evidence="2 3">
    <name type="scientific">Tegillarca granosa</name>
    <name type="common">Malaysian cockle</name>
    <name type="synonym">Anadara granosa</name>
    <dbReference type="NCBI Taxonomy" id="220873"/>
    <lineage>
        <taxon>Eukaryota</taxon>
        <taxon>Metazoa</taxon>
        <taxon>Spiralia</taxon>
        <taxon>Lophotrochozoa</taxon>
        <taxon>Mollusca</taxon>
        <taxon>Bivalvia</taxon>
        <taxon>Autobranchia</taxon>
        <taxon>Pteriomorphia</taxon>
        <taxon>Arcoida</taxon>
        <taxon>Arcoidea</taxon>
        <taxon>Arcidae</taxon>
        <taxon>Tegillarca</taxon>
    </lineage>
</organism>
<evidence type="ECO:0000313" key="3">
    <source>
        <dbReference type="Proteomes" id="UP001217089"/>
    </source>
</evidence>
<reference evidence="2 3" key="1">
    <citation type="submission" date="2022-12" db="EMBL/GenBank/DDBJ databases">
        <title>Chromosome-level genome of Tegillarca granosa.</title>
        <authorList>
            <person name="Kim J."/>
        </authorList>
    </citation>
    <scope>NUCLEOTIDE SEQUENCE [LARGE SCALE GENOMIC DNA]</scope>
    <source>
        <strain evidence="2">Teg-2019</strain>
        <tissue evidence="2">Adductor muscle</tissue>
    </source>
</reference>
<dbReference type="Pfam" id="PF24764">
    <property type="entry name" value="rva_4"/>
    <property type="match status" value="1"/>
</dbReference>
<sequence>MDNELHVFALHLVYKPWIQQHLDTFRHALIRRPLRTEGNRSSLQLWIRGQNFDPICWSEWSGGNTVSTIMNIVPKIKCRSRSACVIFQNKKAMFEILKTGRWPPAAITDFLRFFFVQFTMDPGDQKIYLDEFMTWRVEALREFLTKRGLTKDGRETELAALCYSAYVMNIPAAPTSSEWPPKYFSDIIRYLADSMSAENIKCVLQDYKVGKAYEYFNNGLFHEVFLNSIFTILFAEVKLTPPMRFSDDQHRLWLCVEKTSGEIKSSYSTCTIGVGIKKERKS</sequence>
<dbReference type="EMBL" id="JARBDR010000919">
    <property type="protein sequence ID" value="KAJ8300308.1"/>
    <property type="molecule type" value="Genomic_DNA"/>
</dbReference>
<dbReference type="Proteomes" id="UP001217089">
    <property type="component" value="Unassembled WGS sequence"/>
</dbReference>
<proteinExistence type="predicted"/>
<feature type="domain" description="Integrase core" evidence="1">
    <location>
        <begin position="2"/>
        <end position="49"/>
    </location>
</feature>
<evidence type="ECO:0000259" key="1">
    <source>
        <dbReference type="Pfam" id="PF24764"/>
    </source>
</evidence>
<gene>
    <name evidence="2" type="ORF">KUTeg_021827</name>
</gene>
<evidence type="ECO:0000313" key="2">
    <source>
        <dbReference type="EMBL" id="KAJ8300308.1"/>
    </source>
</evidence>
<comment type="caution">
    <text evidence="2">The sequence shown here is derived from an EMBL/GenBank/DDBJ whole genome shotgun (WGS) entry which is preliminary data.</text>
</comment>
<name>A0ABQ9E4H5_TEGGR</name>